<protein>
    <submittedName>
        <fullName evidence="1">Uncharacterized protein</fullName>
    </submittedName>
</protein>
<sequence length="62" mass="6662">MSNSLSAQIIINISPNPEQGRIDYSISTHDGESAGINQLADLLKQNLIQSLPQCVKPLGVTE</sequence>
<gene>
    <name evidence="1" type="ORF">VSF3289_01215</name>
</gene>
<dbReference type="AlphaFoldDB" id="A0A1E3WMF5"/>
<name>A0A1E3WMF5_9VIBR</name>
<proteinExistence type="predicted"/>
<dbReference type="EMBL" id="MDCJ01000002">
    <property type="protein sequence ID" value="ODS10954.1"/>
    <property type="molecule type" value="Genomic_DNA"/>
</dbReference>
<evidence type="ECO:0000313" key="1">
    <source>
        <dbReference type="EMBL" id="ODS10954.1"/>
    </source>
</evidence>
<reference evidence="1 2" key="1">
    <citation type="submission" date="2016-08" db="EMBL/GenBank/DDBJ databases">
        <title>Genome sequencing of Vibrio scophthalmi strain FP3289, an isolated from Paralichthys olivaceus.</title>
        <authorList>
            <person name="Han H.-J."/>
        </authorList>
    </citation>
    <scope>NUCLEOTIDE SEQUENCE [LARGE SCALE GENOMIC DNA]</scope>
    <source>
        <strain evidence="1 2">FP3289</strain>
    </source>
</reference>
<comment type="caution">
    <text evidence="1">The sequence shown here is derived from an EMBL/GenBank/DDBJ whole genome shotgun (WGS) entry which is preliminary data.</text>
</comment>
<dbReference type="Proteomes" id="UP000095131">
    <property type="component" value="Unassembled WGS sequence"/>
</dbReference>
<accession>A0A1E3WMF5</accession>
<evidence type="ECO:0000313" key="2">
    <source>
        <dbReference type="Proteomes" id="UP000095131"/>
    </source>
</evidence>
<dbReference type="OrthoDB" id="5905699at2"/>
<organism evidence="1 2">
    <name type="scientific">Vibrio scophthalmi</name>
    <dbReference type="NCBI Taxonomy" id="45658"/>
    <lineage>
        <taxon>Bacteria</taxon>
        <taxon>Pseudomonadati</taxon>
        <taxon>Pseudomonadota</taxon>
        <taxon>Gammaproteobacteria</taxon>
        <taxon>Vibrionales</taxon>
        <taxon>Vibrionaceae</taxon>
        <taxon>Vibrio</taxon>
    </lineage>
</organism>
<dbReference type="RefSeq" id="WP_069446383.1">
    <property type="nucleotide sequence ID" value="NZ_CP134281.1"/>
</dbReference>